<name>A0ABS9P1T8_9RHOB</name>
<proteinExistence type="predicted"/>
<protein>
    <submittedName>
        <fullName evidence="1">Uncharacterized protein</fullName>
    </submittedName>
</protein>
<comment type="caution">
    <text evidence="1">The sequence shown here is derived from an EMBL/GenBank/DDBJ whole genome shotgun (WGS) entry which is preliminary data.</text>
</comment>
<evidence type="ECO:0000313" key="1">
    <source>
        <dbReference type="EMBL" id="MCG6560457.1"/>
    </source>
</evidence>
<accession>A0ABS9P1T8</accession>
<dbReference type="RefSeq" id="WP_238906147.1">
    <property type="nucleotide sequence ID" value="NZ_JAKOEM010000027.1"/>
</dbReference>
<gene>
    <name evidence="1" type="ORF">MB818_19780</name>
</gene>
<dbReference type="Proteomes" id="UP001165279">
    <property type="component" value="Unassembled WGS sequence"/>
</dbReference>
<sequence length="539" mass="58583">MTDNTRELEFDLETNSEGKIARWEFLVPIHADNFALALASGYVGGSLKADAARDLQAHVGNNLLGFSCEVPAWAIAEGEPGDRVLLSFERTGKEVPDAGCLEMLDGPSRITKLQSVYFKDEASLANFNASYDAFPDVPVNVVELSTNWPVREVDERPRDLQEMPVDRTEQRCDLDFFGGFAAGVVQLLADNTLDEAIYKFLREPGTGVTENGRNLLLALEPGSSQADVGIWTATIGALRSRFGKRGFDRREFIADVEERSAGHGPEVDSWVRGCQKVIDAEIDIPSLTDGEKIGRRAALAVILSHDPAGLEELENNLGAGPRVRALVTAAVYAFAGLSRIDGKLKSPASRMDAVLEIGERVLAGDPVHVEIETSRTGSDLTRHQTIKVAGNMVLERLVEPPAYMVMLKARIQEAGYKVEVKSDSGQIGIRPSSTRGEFIVVEDCSQSTMQDPIVNLVLPIARLGARPTVASLKKLMSAAWVNATTVALRQVGEAEEVVAMASLPLATLDRDELNFHVERLLQISSELGGSKPKGRRLKA</sequence>
<reference evidence="1" key="1">
    <citation type="submission" date="2022-02" db="EMBL/GenBank/DDBJ databases">
        <title>The genome sequence of Ruegeria sp. 1NDH52C.</title>
        <authorList>
            <person name="Du J."/>
        </authorList>
    </citation>
    <scope>NUCLEOTIDE SEQUENCE</scope>
    <source>
        <strain evidence="1">1NDH52C</strain>
    </source>
</reference>
<organism evidence="1 2">
    <name type="scientific">Ruegeria alba</name>
    <dbReference type="NCBI Taxonomy" id="2916756"/>
    <lineage>
        <taxon>Bacteria</taxon>
        <taxon>Pseudomonadati</taxon>
        <taxon>Pseudomonadota</taxon>
        <taxon>Alphaproteobacteria</taxon>
        <taxon>Rhodobacterales</taxon>
        <taxon>Roseobacteraceae</taxon>
        <taxon>Ruegeria</taxon>
    </lineage>
</organism>
<evidence type="ECO:0000313" key="2">
    <source>
        <dbReference type="Proteomes" id="UP001165279"/>
    </source>
</evidence>
<dbReference type="EMBL" id="JAKOEM010000027">
    <property type="protein sequence ID" value="MCG6560457.1"/>
    <property type="molecule type" value="Genomic_DNA"/>
</dbReference>
<keyword evidence="2" id="KW-1185">Reference proteome</keyword>